<accession>A0ABW8PC23</accession>
<dbReference type="InterPro" id="IPR029063">
    <property type="entry name" value="SAM-dependent_MTases_sf"/>
</dbReference>
<gene>
    <name evidence="9" type="ORF">V3I07_14640</name>
</gene>
<dbReference type="PANTHER" id="PTHR10629:SF52">
    <property type="entry name" value="DNA (CYTOSINE-5)-METHYLTRANSFERASE 1"/>
    <property type="match status" value="1"/>
</dbReference>
<organism evidence="9 10">
    <name type="scientific">Flavobacterium oreochromis</name>
    <dbReference type="NCBI Taxonomy" id="2906078"/>
    <lineage>
        <taxon>Bacteria</taxon>
        <taxon>Pseudomonadati</taxon>
        <taxon>Bacteroidota</taxon>
        <taxon>Flavobacteriia</taxon>
        <taxon>Flavobacteriales</taxon>
        <taxon>Flavobacteriaceae</taxon>
        <taxon>Flavobacterium</taxon>
    </lineage>
</organism>
<evidence type="ECO:0000256" key="7">
    <source>
        <dbReference type="PROSITE-ProRule" id="PRU01016"/>
    </source>
</evidence>
<evidence type="ECO:0000256" key="1">
    <source>
        <dbReference type="ARBA" id="ARBA00011975"/>
    </source>
</evidence>
<dbReference type="PANTHER" id="PTHR10629">
    <property type="entry name" value="CYTOSINE-SPECIFIC METHYLTRANSFERASE"/>
    <property type="match status" value="1"/>
</dbReference>
<dbReference type="EC" id="2.1.1.37" evidence="1"/>
<dbReference type="Gene3D" id="3.40.50.150">
    <property type="entry name" value="Vaccinia Virus protein VP39"/>
    <property type="match status" value="1"/>
</dbReference>
<dbReference type="InterPro" id="IPR031303">
    <property type="entry name" value="C5_meth_CS"/>
</dbReference>
<dbReference type="PRINTS" id="PR00105">
    <property type="entry name" value="C5METTRFRASE"/>
</dbReference>
<dbReference type="GO" id="GO:0003886">
    <property type="term" value="F:DNA (cytosine-5-)-methyltransferase activity"/>
    <property type="evidence" value="ECO:0007669"/>
    <property type="project" value="UniProtKB-EC"/>
</dbReference>
<name>A0ABW8PC23_9FLAO</name>
<keyword evidence="4 7" id="KW-0949">S-adenosyl-L-methionine</keyword>
<dbReference type="Pfam" id="PF00145">
    <property type="entry name" value="DNA_methylase"/>
    <property type="match status" value="1"/>
</dbReference>
<feature type="active site" evidence="7">
    <location>
        <position position="74"/>
    </location>
</feature>
<dbReference type="InterPro" id="IPR050390">
    <property type="entry name" value="C5-Methyltransferase"/>
</dbReference>
<comment type="similarity">
    <text evidence="7 8">Belongs to the class I-like SAM-binding methyltransferase superfamily. C5-methyltransferase family.</text>
</comment>
<comment type="caution">
    <text evidence="9">The sequence shown here is derived from an EMBL/GenBank/DDBJ whole genome shotgun (WGS) entry which is preliminary data.</text>
</comment>
<keyword evidence="5" id="KW-0680">Restriction system</keyword>
<keyword evidence="2 7" id="KW-0489">Methyltransferase</keyword>
<evidence type="ECO:0000256" key="3">
    <source>
        <dbReference type="ARBA" id="ARBA00022679"/>
    </source>
</evidence>
<keyword evidence="3 7" id="KW-0808">Transferase</keyword>
<evidence type="ECO:0000256" key="8">
    <source>
        <dbReference type="RuleBase" id="RU000416"/>
    </source>
</evidence>
<dbReference type="RefSeq" id="WP_088400665.1">
    <property type="nucleotide sequence ID" value="NZ_CP067377.1"/>
</dbReference>
<keyword evidence="10" id="KW-1185">Reference proteome</keyword>
<dbReference type="PROSITE" id="PS00095">
    <property type="entry name" value="C5_MTASE_2"/>
    <property type="match status" value="1"/>
</dbReference>
<evidence type="ECO:0000256" key="5">
    <source>
        <dbReference type="ARBA" id="ARBA00022747"/>
    </source>
</evidence>
<dbReference type="Proteomes" id="UP001621706">
    <property type="component" value="Unassembled WGS sequence"/>
</dbReference>
<proteinExistence type="inferred from homology"/>
<sequence length="326" mass="36957">MEIVDLFSGCGGLSLGFQNAGFEILAAFDKWEPAVKVYKDNFDHPIYDTDLGSEEGLEFVKSLKPQMIIGGPPCQDFSSAGKRDETLGRADLTISFANIVSETNPEWFVMENVERITKSGILKEALKIFKKAGYGISYQVLDASFCGVPQSRKRFFLVGHKHSQDNFLNPYFTKKQSAKPTTLFDYFGKSLGIEYYYRHPRSYARRGIFSIYEPSPTIRGVNRPIPKGYTKHEGDPVEITEDLRPLTTKERSLIQTFPESFVFNGTKTNLEQIIGNAVPVKLSEFVANCITEYINDKKQNRQISMGQLEFLYENEYSTVHNRGLAI</sequence>
<evidence type="ECO:0000313" key="10">
    <source>
        <dbReference type="Proteomes" id="UP001621706"/>
    </source>
</evidence>
<protein>
    <recommendedName>
        <fullName evidence="1">DNA (cytosine-5-)-methyltransferase</fullName>
        <ecNumber evidence="1">2.1.1.37</ecNumber>
    </recommendedName>
</protein>
<evidence type="ECO:0000256" key="6">
    <source>
        <dbReference type="ARBA" id="ARBA00047422"/>
    </source>
</evidence>
<evidence type="ECO:0000256" key="2">
    <source>
        <dbReference type="ARBA" id="ARBA00022603"/>
    </source>
</evidence>
<dbReference type="GO" id="GO:0032259">
    <property type="term" value="P:methylation"/>
    <property type="evidence" value="ECO:0007669"/>
    <property type="project" value="UniProtKB-KW"/>
</dbReference>
<dbReference type="PROSITE" id="PS51679">
    <property type="entry name" value="SAM_MT_C5"/>
    <property type="match status" value="1"/>
</dbReference>
<dbReference type="EMBL" id="JAZGZP010000030">
    <property type="protein sequence ID" value="MFK7002120.1"/>
    <property type="molecule type" value="Genomic_DNA"/>
</dbReference>
<reference evidence="9 10" key="1">
    <citation type="submission" date="2024-02" db="EMBL/GenBank/DDBJ databases">
        <title>Comparative Genomic Analysis of Flavobacterium Species Causing Columnaris Disease of Freshwater Fish in Thailand: Insights into Virulence and Resistance Mechanisms.</title>
        <authorList>
            <person name="Nguyen D."/>
            <person name="Chokmangmeepisarn P."/>
            <person name="Khianchaikhan K."/>
            <person name="Morishita M."/>
            <person name="Bunnoy A."/>
            <person name="Rodkhum C."/>
        </authorList>
    </citation>
    <scope>NUCLEOTIDE SEQUENCE [LARGE SCALE GENOMIC DNA]</scope>
    <source>
        <strain evidence="9 10">CNRT2201</strain>
    </source>
</reference>
<evidence type="ECO:0000256" key="4">
    <source>
        <dbReference type="ARBA" id="ARBA00022691"/>
    </source>
</evidence>
<dbReference type="CDD" id="cd00315">
    <property type="entry name" value="Cyt_C5_DNA_methylase"/>
    <property type="match status" value="1"/>
</dbReference>
<dbReference type="SUPFAM" id="SSF53335">
    <property type="entry name" value="S-adenosyl-L-methionine-dependent methyltransferases"/>
    <property type="match status" value="1"/>
</dbReference>
<dbReference type="InterPro" id="IPR001525">
    <property type="entry name" value="C5_MeTfrase"/>
</dbReference>
<dbReference type="NCBIfam" id="TIGR00675">
    <property type="entry name" value="dcm"/>
    <property type="match status" value="1"/>
</dbReference>
<comment type="catalytic activity">
    <reaction evidence="6">
        <text>a 2'-deoxycytidine in DNA + S-adenosyl-L-methionine = a 5-methyl-2'-deoxycytidine in DNA + S-adenosyl-L-homocysteine + H(+)</text>
        <dbReference type="Rhea" id="RHEA:13681"/>
        <dbReference type="Rhea" id="RHEA-COMP:11369"/>
        <dbReference type="Rhea" id="RHEA-COMP:11370"/>
        <dbReference type="ChEBI" id="CHEBI:15378"/>
        <dbReference type="ChEBI" id="CHEBI:57856"/>
        <dbReference type="ChEBI" id="CHEBI:59789"/>
        <dbReference type="ChEBI" id="CHEBI:85452"/>
        <dbReference type="ChEBI" id="CHEBI:85454"/>
        <dbReference type="EC" id="2.1.1.37"/>
    </reaction>
</comment>
<evidence type="ECO:0000313" key="9">
    <source>
        <dbReference type="EMBL" id="MFK7002120.1"/>
    </source>
</evidence>
<dbReference type="Gene3D" id="3.90.120.10">
    <property type="entry name" value="DNA Methylase, subunit A, domain 2"/>
    <property type="match status" value="1"/>
</dbReference>